<dbReference type="RefSeq" id="WP_067749419.1">
    <property type="nucleotide sequence ID" value="NZ_LT907988.1"/>
</dbReference>
<dbReference type="SUPFAM" id="SSF52096">
    <property type="entry name" value="ClpP/crotonase"/>
    <property type="match status" value="1"/>
</dbReference>
<evidence type="ECO:0000256" key="2">
    <source>
        <dbReference type="ARBA" id="ARBA00011915"/>
    </source>
</evidence>
<evidence type="ECO:0000256" key="3">
    <source>
        <dbReference type="ARBA" id="ARBA00022801"/>
    </source>
</evidence>
<dbReference type="Pfam" id="PF16113">
    <property type="entry name" value="ECH_2"/>
    <property type="match status" value="1"/>
</dbReference>
<dbReference type="EMBL" id="LT907988">
    <property type="protein sequence ID" value="SOE49639.1"/>
    <property type="molecule type" value="Genomic_DNA"/>
</dbReference>
<feature type="domain" description="Enoyl-CoA hydratase/isomerase" evidence="4">
    <location>
        <begin position="19"/>
        <end position="370"/>
    </location>
</feature>
<keyword evidence="7" id="KW-1185">Reference proteome</keyword>
<protein>
    <recommendedName>
        <fullName evidence="2">3-hydroxyisobutyryl-CoA hydrolase</fullName>
        <ecNumber evidence="2">3.1.2.4</ecNumber>
    </recommendedName>
</protein>
<evidence type="ECO:0000313" key="7">
    <source>
        <dbReference type="Proteomes" id="UP000078558"/>
    </source>
</evidence>
<dbReference type="NCBIfam" id="NF004127">
    <property type="entry name" value="PRK05617.1"/>
    <property type="match status" value="1"/>
</dbReference>
<evidence type="ECO:0000313" key="6">
    <source>
        <dbReference type="EMBL" id="SOE49639.1"/>
    </source>
</evidence>
<dbReference type="CDD" id="cd06558">
    <property type="entry name" value="crotonase-like"/>
    <property type="match status" value="1"/>
</dbReference>
<dbReference type="InterPro" id="IPR032259">
    <property type="entry name" value="HIBYL-CoA-H"/>
</dbReference>
<dbReference type="PANTHER" id="PTHR43176">
    <property type="entry name" value="3-HYDROXYISOBUTYRYL-COA HYDROLASE-RELATED"/>
    <property type="match status" value="1"/>
</dbReference>
<dbReference type="GO" id="GO:0005829">
    <property type="term" value="C:cytosol"/>
    <property type="evidence" value="ECO:0007669"/>
    <property type="project" value="TreeGrafter"/>
</dbReference>
<reference evidence="6 7" key="2">
    <citation type="submission" date="2017-08" db="EMBL/GenBank/DDBJ databases">
        <authorList>
            <person name="de Groot N.N."/>
        </authorList>
    </citation>
    <scope>NUCLEOTIDE SEQUENCE [LARGE SCALE GENOMIC DNA]</scope>
    <source>
        <strain evidence="6">Orrdi1</strain>
    </source>
</reference>
<name>A0A1C3JX50_9BURK</name>
<dbReference type="KEGG" id="odi:ODI_R2219"/>
<gene>
    <name evidence="5" type="ORF">ODI_01225</name>
    <name evidence="6" type="ORF">ODI_R2219</name>
</gene>
<dbReference type="EMBL" id="FLRC01000003">
    <property type="protein sequence ID" value="SBT23843.1"/>
    <property type="molecule type" value="Genomic_DNA"/>
</dbReference>
<evidence type="ECO:0000259" key="4">
    <source>
        <dbReference type="Pfam" id="PF16113"/>
    </source>
</evidence>
<dbReference type="InterPro" id="IPR029045">
    <property type="entry name" value="ClpP/crotonase-like_dom_sf"/>
</dbReference>
<keyword evidence="3 5" id="KW-0378">Hydrolase</keyword>
<dbReference type="Proteomes" id="UP000078558">
    <property type="component" value="Chromosome I"/>
</dbReference>
<comment type="catalytic activity">
    <reaction evidence="1">
        <text>3-hydroxy-2-methylpropanoyl-CoA + H2O = 3-hydroxy-2-methylpropanoate + CoA + H(+)</text>
        <dbReference type="Rhea" id="RHEA:20888"/>
        <dbReference type="ChEBI" id="CHEBI:11805"/>
        <dbReference type="ChEBI" id="CHEBI:15377"/>
        <dbReference type="ChEBI" id="CHEBI:15378"/>
        <dbReference type="ChEBI" id="CHEBI:57287"/>
        <dbReference type="ChEBI" id="CHEBI:57340"/>
        <dbReference type="EC" id="3.1.2.4"/>
    </reaction>
</comment>
<dbReference type="GO" id="GO:0006574">
    <property type="term" value="P:L-valine catabolic process"/>
    <property type="evidence" value="ECO:0007669"/>
    <property type="project" value="TreeGrafter"/>
</dbReference>
<dbReference type="EC" id="3.1.2.4" evidence="2"/>
<dbReference type="PANTHER" id="PTHR43176:SF3">
    <property type="entry name" value="3-HYDROXYISOBUTYRYL-COA HYDROLASE, MITOCHONDRIAL"/>
    <property type="match status" value="1"/>
</dbReference>
<dbReference type="STRING" id="1851544.ODI_01225"/>
<dbReference type="Gene3D" id="3.90.226.10">
    <property type="entry name" value="2-enoyl-CoA Hydratase, Chain A, domain 1"/>
    <property type="match status" value="1"/>
</dbReference>
<dbReference type="GO" id="GO:0003860">
    <property type="term" value="F:3-hydroxyisobutyryl-CoA hydrolase activity"/>
    <property type="evidence" value="ECO:0007669"/>
    <property type="project" value="UniProtKB-EC"/>
</dbReference>
<accession>A0A1C3JX50</accession>
<dbReference type="OrthoDB" id="9790967at2"/>
<evidence type="ECO:0000256" key="1">
    <source>
        <dbReference type="ARBA" id="ARBA00001709"/>
    </source>
</evidence>
<dbReference type="InterPro" id="IPR045004">
    <property type="entry name" value="ECH_dom"/>
</dbReference>
<reference evidence="5 7" key="1">
    <citation type="submission" date="2016-06" db="EMBL/GenBank/DDBJ databases">
        <authorList>
            <person name="Kjaerup R.B."/>
            <person name="Dalgaard T.S."/>
            <person name="Juul-Madsen H.R."/>
        </authorList>
    </citation>
    <scope>NUCLEOTIDE SEQUENCE [LARGE SCALE GENOMIC DNA]</scope>
    <source>
        <strain evidence="5">Orrdi1</strain>
    </source>
</reference>
<dbReference type="AlphaFoldDB" id="A0A1C3JX50"/>
<sequence>MTAPVLFEELDCANGTRFGVATLNAPQTLNGLTLEMAELLAERLQVWAADPGIAVVVLKGAGEKAFCAGGDLHSLYRSMRENTSGDPLANDYARRFFETEYRLDYAIHVYPKPVLCWGTGIVMGGGIGLMAGASHRVVSETSRLAMPEITIGLFPDVGGSWLLGRMTGRSGLFLALTGAPLNASDAIFTGMADYRIHTEDWDDVMADLLRQPWAMGGLDGDAAVTGRGVNDGLLERALRSHAPEEGGEHGPLRQHLFLINTLCGGKTLEDVADEIATLNGHEDPWLAKAAATFAAGAPSSARIAFTLQQRARLMSLADAFRAEYWAALRCAADGDFAEGVRALLIDKDKKPRWHPRAIEEADEAWVEPYFQPPWEPEAHPMADLEQSGSPFFGVEKT</sequence>
<organism evidence="5 7">
    <name type="scientific">Orrella dioscoreae</name>
    <dbReference type="NCBI Taxonomy" id="1851544"/>
    <lineage>
        <taxon>Bacteria</taxon>
        <taxon>Pseudomonadati</taxon>
        <taxon>Pseudomonadota</taxon>
        <taxon>Betaproteobacteria</taxon>
        <taxon>Burkholderiales</taxon>
        <taxon>Alcaligenaceae</taxon>
        <taxon>Orrella</taxon>
    </lineage>
</organism>
<evidence type="ECO:0000313" key="5">
    <source>
        <dbReference type="EMBL" id="SBT23843.1"/>
    </source>
</evidence>
<proteinExistence type="predicted"/>